<dbReference type="GO" id="GO:0062054">
    <property type="term" value="F:fluoride channel activity"/>
    <property type="evidence" value="ECO:0007669"/>
    <property type="project" value="UniProtKB-UniRule"/>
</dbReference>
<dbReference type="InterPro" id="IPR003691">
    <property type="entry name" value="FluC"/>
</dbReference>
<keyword evidence="6 12" id="KW-0915">Sodium</keyword>
<feature type="binding site" evidence="12">
    <location>
        <position position="82"/>
    </location>
    <ligand>
        <name>Na(+)</name>
        <dbReference type="ChEBI" id="CHEBI:29101"/>
        <note>structural</note>
    </ligand>
</feature>
<evidence type="ECO:0000256" key="12">
    <source>
        <dbReference type="HAMAP-Rule" id="MF_00454"/>
    </source>
</evidence>
<feature type="transmembrane region" description="Helical" evidence="12">
    <location>
        <begin position="73"/>
        <end position="98"/>
    </location>
</feature>
<evidence type="ECO:0000256" key="9">
    <source>
        <dbReference type="ARBA" id="ARBA00023303"/>
    </source>
</evidence>
<feature type="binding site" evidence="12">
    <location>
        <position position="85"/>
    </location>
    <ligand>
        <name>Na(+)</name>
        <dbReference type="ChEBI" id="CHEBI:29101"/>
        <note>structural</note>
    </ligand>
</feature>
<dbReference type="NCBIfam" id="TIGR00494">
    <property type="entry name" value="crcB"/>
    <property type="match status" value="1"/>
</dbReference>
<dbReference type="Pfam" id="PF02537">
    <property type="entry name" value="CRCB"/>
    <property type="match status" value="1"/>
</dbReference>
<dbReference type="AlphaFoldDB" id="A0A3R9YFY9"/>
<keyword evidence="12" id="KW-0813">Transport</keyword>
<dbReference type="EMBL" id="RWKW01000032">
    <property type="protein sequence ID" value="RST86722.1"/>
    <property type="molecule type" value="Genomic_DNA"/>
</dbReference>
<evidence type="ECO:0000256" key="1">
    <source>
        <dbReference type="ARBA" id="ARBA00004651"/>
    </source>
</evidence>
<name>A0A3R9YFY9_9HYPH</name>
<evidence type="ECO:0000256" key="6">
    <source>
        <dbReference type="ARBA" id="ARBA00023053"/>
    </source>
</evidence>
<sequence>MTPTLLQMLAVTVGGAIGGVARFWLSGIVARRFGETFPWGTLVVNVSGAAAIGVLAGLLLAPETHAVGDWPTWAGLVIGILGSYTTVSSFSLQTLALVRANQPGQALGNVVASLALCLAAATLGYAGALSLWGG</sequence>
<keyword evidence="8 12" id="KW-0472">Membrane</keyword>
<dbReference type="PANTHER" id="PTHR28259">
    <property type="entry name" value="FLUORIDE EXPORT PROTEIN 1-RELATED"/>
    <property type="match status" value="1"/>
</dbReference>
<keyword evidence="12" id="KW-0479">Metal-binding</keyword>
<keyword evidence="7 12" id="KW-0406">Ion transport</keyword>
<evidence type="ECO:0000256" key="7">
    <source>
        <dbReference type="ARBA" id="ARBA00023065"/>
    </source>
</evidence>
<evidence type="ECO:0000256" key="10">
    <source>
        <dbReference type="ARBA" id="ARBA00035120"/>
    </source>
</evidence>
<dbReference type="PANTHER" id="PTHR28259:SF1">
    <property type="entry name" value="FLUORIDE EXPORT PROTEIN 1-RELATED"/>
    <property type="match status" value="1"/>
</dbReference>
<protein>
    <recommendedName>
        <fullName evidence="12">Fluoride-specific ion channel FluC</fullName>
    </recommendedName>
</protein>
<dbReference type="GO" id="GO:0005886">
    <property type="term" value="C:plasma membrane"/>
    <property type="evidence" value="ECO:0007669"/>
    <property type="project" value="UniProtKB-SubCell"/>
</dbReference>
<dbReference type="OrthoDB" id="9806299at2"/>
<comment type="catalytic activity">
    <reaction evidence="11">
        <text>fluoride(in) = fluoride(out)</text>
        <dbReference type="Rhea" id="RHEA:76159"/>
        <dbReference type="ChEBI" id="CHEBI:17051"/>
    </reaction>
    <physiologicalReaction direction="left-to-right" evidence="11">
        <dbReference type="Rhea" id="RHEA:76160"/>
    </physiologicalReaction>
</comment>
<comment type="caution">
    <text evidence="13">The sequence shown here is derived from an EMBL/GenBank/DDBJ whole genome shotgun (WGS) entry which is preliminary data.</text>
</comment>
<evidence type="ECO:0000313" key="14">
    <source>
        <dbReference type="Proteomes" id="UP000278398"/>
    </source>
</evidence>
<keyword evidence="9 12" id="KW-0407">Ion channel</keyword>
<keyword evidence="5 12" id="KW-1133">Transmembrane helix</keyword>
<keyword evidence="2 12" id="KW-1003">Cell membrane</keyword>
<feature type="transmembrane region" description="Helical" evidence="12">
    <location>
        <begin position="110"/>
        <end position="132"/>
    </location>
</feature>
<dbReference type="NCBIfam" id="NF010829">
    <property type="entry name" value="PRK14233.1"/>
    <property type="match status" value="1"/>
</dbReference>
<dbReference type="NCBIfam" id="NF010799">
    <property type="entry name" value="PRK14203.1"/>
    <property type="match status" value="1"/>
</dbReference>
<comment type="activity regulation">
    <text evidence="12">Na(+) is not transported, but it plays an essential structural role and its presence is essential for fluoride channel function.</text>
</comment>
<gene>
    <name evidence="12 13" type="primary">crcB</name>
    <name evidence="12" type="synonym">fluC</name>
    <name evidence="13" type="ORF">EJC49_09115</name>
</gene>
<evidence type="ECO:0000256" key="2">
    <source>
        <dbReference type="ARBA" id="ARBA00022475"/>
    </source>
</evidence>
<comment type="function">
    <text evidence="12">Fluoride-specific ion channel. Important for reducing fluoride concentration in the cell, thus reducing its toxicity.</text>
</comment>
<dbReference type="Proteomes" id="UP000278398">
    <property type="component" value="Unassembled WGS sequence"/>
</dbReference>
<accession>A0A3R9YFY9</accession>
<evidence type="ECO:0000256" key="4">
    <source>
        <dbReference type="ARBA" id="ARBA00022692"/>
    </source>
</evidence>
<dbReference type="HAMAP" id="MF_00454">
    <property type="entry name" value="FluC"/>
    <property type="match status" value="1"/>
</dbReference>
<dbReference type="GO" id="GO:0046872">
    <property type="term" value="F:metal ion binding"/>
    <property type="evidence" value="ECO:0007669"/>
    <property type="project" value="UniProtKB-KW"/>
</dbReference>
<organism evidence="13 14">
    <name type="scientific">Aquibium carbonis</name>
    <dbReference type="NCBI Taxonomy" id="2495581"/>
    <lineage>
        <taxon>Bacteria</taxon>
        <taxon>Pseudomonadati</taxon>
        <taxon>Pseudomonadota</taxon>
        <taxon>Alphaproteobacteria</taxon>
        <taxon>Hyphomicrobiales</taxon>
        <taxon>Phyllobacteriaceae</taxon>
        <taxon>Aquibium</taxon>
    </lineage>
</organism>
<dbReference type="RefSeq" id="WP_126699490.1">
    <property type="nucleotide sequence ID" value="NZ_RWKW01000032.1"/>
</dbReference>
<keyword evidence="14" id="KW-1185">Reference proteome</keyword>
<proteinExistence type="inferred from homology"/>
<evidence type="ECO:0000256" key="11">
    <source>
        <dbReference type="ARBA" id="ARBA00035585"/>
    </source>
</evidence>
<evidence type="ECO:0000256" key="5">
    <source>
        <dbReference type="ARBA" id="ARBA00022989"/>
    </source>
</evidence>
<evidence type="ECO:0000256" key="3">
    <source>
        <dbReference type="ARBA" id="ARBA00022519"/>
    </source>
</evidence>
<dbReference type="GO" id="GO:0140114">
    <property type="term" value="P:cellular detoxification of fluoride"/>
    <property type="evidence" value="ECO:0007669"/>
    <property type="project" value="UniProtKB-UniRule"/>
</dbReference>
<comment type="subcellular location">
    <subcellularLocation>
        <location evidence="1 12">Cell membrane</location>
        <topology evidence="1 12">Multi-pass membrane protein</topology>
    </subcellularLocation>
</comment>
<feature type="transmembrane region" description="Helical" evidence="12">
    <location>
        <begin position="37"/>
        <end position="61"/>
    </location>
</feature>
<keyword evidence="4 12" id="KW-0812">Transmembrane</keyword>
<reference evidence="13 14" key="1">
    <citation type="submission" date="2018-12" db="EMBL/GenBank/DDBJ databases">
        <title>Mesorhizobium carbonis sp. nov., isolated from coal mine water.</title>
        <authorList>
            <person name="Xin W."/>
            <person name="Xu Z."/>
            <person name="Xiang F."/>
            <person name="Zhang J."/>
            <person name="Xi L."/>
            <person name="Liu J."/>
        </authorList>
    </citation>
    <scope>NUCLEOTIDE SEQUENCE [LARGE SCALE GENOMIC DNA]</scope>
    <source>
        <strain evidence="13 14">B2.3</strain>
    </source>
</reference>
<evidence type="ECO:0000313" key="13">
    <source>
        <dbReference type="EMBL" id="RST86722.1"/>
    </source>
</evidence>
<comment type="similarity">
    <text evidence="10 12">Belongs to the fluoride channel Fluc/FEX (TC 1.A.43) family.</text>
</comment>
<feature type="transmembrane region" description="Helical" evidence="12">
    <location>
        <begin position="6"/>
        <end position="25"/>
    </location>
</feature>
<evidence type="ECO:0000256" key="8">
    <source>
        <dbReference type="ARBA" id="ARBA00023136"/>
    </source>
</evidence>
<keyword evidence="3" id="KW-0997">Cell inner membrane</keyword>